<gene>
    <name evidence="1" type="ORF">GCM10011531_00490</name>
</gene>
<dbReference type="RefSeq" id="WP_188604334.1">
    <property type="nucleotide sequence ID" value="NZ_BMIC01000001.1"/>
</dbReference>
<dbReference type="AlphaFoldDB" id="A0A8J2XI89"/>
<comment type="caution">
    <text evidence="1">The sequence shown here is derived from an EMBL/GenBank/DDBJ whole genome shotgun (WGS) entry which is preliminary data.</text>
</comment>
<reference evidence="1 2" key="1">
    <citation type="journal article" date="2014" name="Int. J. Syst. Evol. Microbiol.">
        <title>Complete genome sequence of Corynebacterium casei LMG S-19264T (=DSM 44701T), isolated from a smear-ripened cheese.</title>
        <authorList>
            <consortium name="US DOE Joint Genome Institute (JGI-PGF)"/>
            <person name="Walter F."/>
            <person name="Albersmeier A."/>
            <person name="Kalinowski J."/>
            <person name="Ruckert C."/>
        </authorList>
    </citation>
    <scope>NUCLEOTIDE SEQUENCE [LARGE SCALE GENOMIC DNA]</scope>
    <source>
        <strain evidence="1 2">CGMCC 1.15295</strain>
    </source>
</reference>
<accession>A0A8J2XI89</accession>
<organism evidence="1 2">
    <name type="scientific">Aquaticitalea lipolytica</name>
    <dbReference type="NCBI Taxonomy" id="1247562"/>
    <lineage>
        <taxon>Bacteria</taxon>
        <taxon>Pseudomonadati</taxon>
        <taxon>Bacteroidota</taxon>
        <taxon>Flavobacteriia</taxon>
        <taxon>Flavobacteriales</taxon>
        <taxon>Flavobacteriaceae</taxon>
        <taxon>Aquaticitalea</taxon>
    </lineage>
</organism>
<dbReference type="EMBL" id="BMIC01000001">
    <property type="protein sequence ID" value="GFZ75895.1"/>
    <property type="molecule type" value="Genomic_DNA"/>
</dbReference>
<name>A0A8J2XI89_9FLAO</name>
<evidence type="ECO:0000313" key="2">
    <source>
        <dbReference type="Proteomes" id="UP000598120"/>
    </source>
</evidence>
<evidence type="ECO:0000313" key="1">
    <source>
        <dbReference type="EMBL" id="GFZ75895.1"/>
    </source>
</evidence>
<keyword evidence="2" id="KW-1185">Reference proteome</keyword>
<dbReference type="Proteomes" id="UP000598120">
    <property type="component" value="Unassembled WGS sequence"/>
</dbReference>
<sequence>MKYCLVILSLFIHSYLFSQDIEEKNTKLDFAFSPGIILQHQFFSDVNVIVGKVTVDNGKIPIVGISGVRLGFESNFRDGKGFIIAPKIGYEISATIFTIRLSAANYFNNSKSEFRIIPELGISVLGFANLTYGYGIPINKSDIYKLSHHRVSLTINLNKKLSREVFQ</sequence>
<proteinExistence type="predicted"/>
<protein>
    <submittedName>
        <fullName evidence="1">Uncharacterized protein</fullName>
    </submittedName>
</protein>